<evidence type="ECO:0000259" key="2">
    <source>
        <dbReference type="SMART" id="SM00597"/>
    </source>
</evidence>
<dbReference type="SUPFAM" id="SSF53098">
    <property type="entry name" value="Ribonuclease H-like"/>
    <property type="match status" value="1"/>
</dbReference>
<dbReference type="EMBL" id="CAJNOT010004965">
    <property type="protein sequence ID" value="CAF1451304.1"/>
    <property type="molecule type" value="Genomic_DNA"/>
</dbReference>
<feature type="domain" description="TTF-type" evidence="2">
    <location>
        <begin position="44"/>
        <end position="131"/>
    </location>
</feature>
<dbReference type="InterPro" id="IPR006580">
    <property type="entry name" value="Znf_TTF"/>
</dbReference>
<dbReference type="PANTHER" id="PTHR45749:SF37">
    <property type="entry name" value="OS05G0311600 PROTEIN"/>
    <property type="match status" value="1"/>
</dbReference>
<dbReference type="SMART" id="SM00597">
    <property type="entry name" value="ZnF_TTF"/>
    <property type="match status" value="1"/>
</dbReference>
<feature type="compositionally biased region" description="Polar residues" evidence="1">
    <location>
        <begin position="1"/>
        <end position="16"/>
    </location>
</feature>
<organism evidence="3 4">
    <name type="scientific">Rotaria sordida</name>
    <dbReference type="NCBI Taxonomy" id="392033"/>
    <lineage>
        <taxon>Eukaryota</taxon>
        <taxon>Metazoa</taxon>
        <taxon>Spiralia</taxon>
        <taxon>Gnathifera</taxon>
        <taxon>Rotifera</taxon>
        <taxon>Eurotatoria</taxon>
        <taxon>Bdelloidea</taxon>
        <taxon>Philodinida</taxon>
        <taxon>Philodinidae</taxon>
        <taxon>Rotaria</taxon>
    </lineage>
</organism>
<dbReference type="InterPro" id="IPR012337">
    <property type="entry name" value="RNaseH-like_sf"/>
</dbReference>
<evidence type="ECO:0000256" key="1">
    <source>
        <dbReference type="SAM" id="MobiDB-lite"/>
    </source>
</evidence>
<proteinExistence type="predicted"/>
<feature type="region of interest" description="Disordered" evidence="1">
    <location>
        <begin position="1"/>
        <end position="38"/>
    </location>
</feature>
<name>A0A815PML7_9BILA</name>
<comment type="caution">
    <text evidence="3">The sequence shown here is derived from an EMBL/GenBank/DDBJ whole genome shotgun (WGS) entry which is preliminary data.</text>
</comment>
<dbReference type="AlphaFoldDB" id="A0A815PML7"/>
<dbReference type="InterPro" id="IPR008906">
    <property type="entry name" value="HATC_C_dom"/>
</dbReference>
<dbReference type="PANTHER" id="PTHR45749">
    <property type="match status" value="1"/>
</dbReference>
<protein>
    <recommendedName>
        <fullName evidence="2">TTF-type domain-containing protein</fullName>
    </recommendedName>
</protein>
<dbReference type="GO" id="GO:0046983">
    <property type="term" value="F:protein dimerization activity"/>
    <property type="evidence" value="ECO:0007669"/>
    <property type="project" value="InterPro"/>
</dbReference>
<dbReference type="Pfam" id="PF05699">
    <property type="entry name" value="Dimer_Tnp_hAT"/>
    <property type="match status" value="1"/>
</dbReference>
<reference evidence="3" key="1">
    <citation type="submission" date="2021-02" db="EMBL/GenBank/DDBJ databases">
        <authorList>
            <person name="Nowell W R."/>
        </authorList>
    </citation>
    <scope>NUCLEOTIDE SEQUENCE</scope>
</reference>
<evidence type="ECO:0000313" key="4">
    <source>
        <dbReference type="Proteomes" id="UP000663864"/>
    </source>
</evidence>
<gene>
    <name evidence="3" type="ORF">ZHD862_LOCUS35280</name>
</gene>
<sequence>MEETTDITAVSQNFENKSMPEDISKSCNDHPRQSKLSSYPSNFQNRSFQSSWFVNRNWLEYSVKNDRIYCFNCRHFRSYKTNIGDAFTTCGYNNWKRALESGSGLHKHEQSQAHVITTKNLESFKLRQQLQLSVINSLDNSRSILVRRNRDRLIKISSTLLLLARQMIAFRGHQENEKWQSIESVIKNYPALIQALQDLIEEDSGTRSINATGLLVHLKKSIFTISSFILQKLLGITTILSDQLKSPSLDYARSECLISSIIQQIADLRNQQSFDYIYCHATEFCTLNKIDLVEQYRPRRTATIPARFEECIIPSTLGQREVLSTPIDFCENLYYPLIDCILIELRDRFSAKTLSLLKSLSTVYPDSENFLNIGDVKMFCDHIDGDLQAIKNEFQVIKPMIKSKSVTNIIEFLDELLPMAGAFPNTIQMIKAVITMPVSQVTCERSFSKMKLIKTYARNTMNDDRLSDLTVLATERSFEIDFEQVITTTPELIRSKVNIISSPSLTTTNEGDQQNVPIWCDSKYIEENDLDNIEFEYDEVIDDRCDNNKEVSKDNLLKKDIKHEDSVVHRQYSQDQFEQILRRFDQMDHKFVQMNQKLHDIYEYLSSDRIINVIQRKFFVELPEPLCSRTYSASTSNQMHRLFAAFGLQFQGEYEDLWLKTYPRSIRPCCRPDCIQIDLFGFAHLQTNTYIPSITSPNFDPVDSYTILKEKEKEKEFRANQIIIGEITTSCLDFECTTPE</sequence>
<accession>A0A815PML7</accession>
<feature type="compositionally biased region" description="Basic and acidic residues" evidence="1">
    <location>
        <begin position="18"/>
        <end position="32"/>
    </location>
</feature>
<dbReference type="Proteomes" id="UP000663864">
    <property type="component" value="Unassembled WGS sequence"/>
</dbReference>
<evidence type="ECO:0000313" key="3">
    <source>
        <dbReference type="EMBL" id="CAF1451304.1"/>
    </source>
</evidence>